<dbReference type="Proteomes" id="UP001623348">
    <property type="component" value="Unassembled WGS sequence"/>
</dbReference>
<dbReference type="EMBL" id="BAAFJT010000002">
    <property type="protein sequence ID" value="GAB0182387.1"/>
    <property type="molecule type" value="Genomic_DNA"/>
</dbReference>
<dbReference type="PANTHER" id="PTHR44329:SF285">
    <property type="entry name" value="V-MOS MOLONEY MURINE SARCOMA VIRAL ONCO HOMOLOG"/>
    <property type="match status" value="1"/>
</dbReference>
<comment type="similarity">
    <text evidence="12">Belongs to the protein kinase superfamily.</text>
</comment>
<evidence type="ECO:0000256" key="7">
    <source>
        <dbReference type="ARBA" id="ARBA00039436"/>
    </source>
</evidence>
<evidence type="ECO:0000256" key="4">
    <source>
        <dbReference type="ARBA" id="ARBA00022741"/>
    </source>
</evidence>
<evidence type="ECO:0000256" key="3">
    <source>
        <dbReference type="ARBA" id="ARBA00022679"/>
    </source>
</evidence>
<dbReference type="FunFam" id="1.10.510.10:FF:000490">
    <property type="entry name" value="Proto-oncogene serine/threonine-protein kinase mos"/>
    <property type="match status" value="1"/>
</dbReference>
<dbReference type="Gene3D" id="3.30.200.20">
    <property type="entry name" value="Phosphorylase Kinase, domain 1"/>
    <property type="match status" value="1"/>
</dbReference>
<name>A0ABC9WBK6_GRUJA</name>
<dbReference type="GO" id="GO:0005524">
    <property type="term" value="F:ATP binding"/>
    <property type="evidence" value="ECO:0007669"/>
    <property type="project" value="UniProtKB-UniRule"/>
</dbReference>
<evidence type="ECO:0000256" key="12">
    <source>
        <dbReference type="RuleBase" id="RU000304"/>
    </source>
</evidence>
<organism evidence="14 15">
    <name type="scientific">Grus japonensis</name>
    <name type="common">Japanese crane</name>
    <name type="synonym">Red-crowned crane</name>
    <dbReference type="NCBI Taxonomy" id="30415"/>
    <lineage>
        <taxon>Eukaryota</taxon>
        <taxon>Metazoa</taxon>
        <taxon>Chordata</taxon>
        <taxon>Craniata</taxon>
        <taxon>Vertebrata</taxon>
        <taxon>Euteleostomi</taxon>
        <taxon>Archelosauria</taxon>
        <taxon>Archosauria</taxon>
        <taxon>Dinosauria</taxon>
        <taxon>Saurischia</taxon>
        <taxon>Theropoda</taxon>
        <taxon>Coelurosauria</taxon>
        <taxon>Aves</taxon>
        <taxon>Neognathae</taxon>
        <taxon>Neoaves</taxon>
        <taxon>Gruiformes</taxon>
        <taxon>Gruidae</taxon>
        <taxon>Grus</taxon>
    </lineage>
</organism>
<dbReference type="FunFam" id="3.30.200.20:FF:000316">
    <property type="entry name" value="Proto-oncogene serine/threonine-protein kinase mos"/>
    <property type="match status" value="1"/>
</dbReference>
<dbReference type="InterPro" id="IPR000719">
    <property type="entry name" value="Prot_kinase_dom"/>
</dbReference>
<keyword evidence="2 12" id="KW-0723">Serine/threonine-protein kinase</keyword>
<dbReference type="SUPFAM" id="SSF56112">
    <property type="entry name" value="Protein kinase-like (PK-like)"/>
    <property type="match status" value="1"/>
</dbReference>
<dbReference type="PANTHER" id="PTHR44329">
    <property type="entry name" value="SERINE/THREONINE-PROTEIN KINASE TNNI3K-RELATED"/>
    <property type="match status" value="1"/>
</dbReference>
<comment type="caution">
    <text evidence="14">The sequence shown here is derived from an EMBL/GenBank/DDBJ whole genome shotgun (WGS) entry which is preliminary data.</text>
</comment>
<dbReference type="GO" id="GO:0004674">
    <property type="term" value="F:protein serine/threonine kinase activity"/>
    <property type="evidence" value="ECO:0007669"/>
    <property type="project" value="UniProtKB-KW"/>
</dbReference>
<comment type="catalytic activity">
    <reaction evidence="10">
        <text>L-seryl-[protein] + ATP = O-phospho-L-seryl-[protein] + ADP + H(+)</text>
        <dbReference type="Rhea" id="RHEA:17989"/>
        <dbReference type="Rhea" id="RHEA-COMP:9863"/>
        <dbReference type="Rhea" id="RHEA-COMP:11604"/>
        <dbReference type="ChEBI" id="CHEBI:15378"/>
        <dbReference type="ChEBI" id="CHEBI:29999"/>
        <dbReference type="ChEBI" id="CHEBI:30616"/>
        <dbReference type="ChEBI" id="CHEBI:83421"/>
        <dbReference type="ChEBI" id="CHEBI:456216"/>
        <dbReference type="EC" id="2.7.11.1"/>
    </reaction>
</comment>
<dbReference type="Gene3D" id="1.10.510.10">
    <property type="entry name" value="Transferase(Phosphotransferase) domain 1"/>
    <property type="match status" value="1"/>
</dbReference>
<dbReference type="PROSITE" id="PS51257">
    <property type="entry name" value="PROKAR_LIPOPROTEIN"/>
    <property type="match status" value="1"/>
</dbReference>
<keyword evidence="4 11" id="KW-0547">Nucleotide-binding</keyword>
<dbReference type="Pfam" id="PF00069">
    <property type="entry name" value="Pkinase"/>
    <property type="match status" value="1"/>
</dbReference>
<evidence type="ECO:0000313" key="14">
    <source>
        <dbReference type="EMBL" id="GAB0182387.1"/>
    </source>
</evidence>
<dbReference type="PROSITE" id="PS00108">
    <property type="entry name" value="PROTEIN_KINASE_ST"/>
    <property type="match status" value="1"/>
</dbReference>
<comment type="catalytic activity">
    <reaction evidence="9">
        <text>L-threonyl-[protein] + ATP = O-phospho-L-threonyl-[protein] + ADP + H(+)</text>
        <dbReference type="Rhea" id="RHEA:46608"/>
        <dbReference type="Rhea" id="RHEA-COMP:11060"/>
        <dbReference type="Rhea" id="RHEA-COMP:11605"/>
        <dbReference type="ChEBI" id="CHEBI:15378"/>
        <dbReference type="ChEBI" id="CHEBI:30013"/>
        <dbReference type="ChEBI" id="CHEBI:30616"/>
        <dbReference type="ChEBI" id="CHEBI:61977"/>
        <dbReference type="ChEBI" id="CHEBI:456216"/>
        <dbReference type="EC" id="2.7.11.1"/>
    </reaction>
</comment>
<keyword evidence="6 11" id="KW-0067">ATP-binding</keyword>
<dbReference type="CDD" id="cd13979">
    <property type="entry name" value="STKc_Mos"/>
    <property type="match status" value="1"/>
</dbReference>
<dbReference type="AlphaFoldDB" id="A0ABC9WBK6"/>
<evidence type="ECO:0000256" key="5">
    <source>
        <dbReference type="ARBA" id="ARBA00022777"/>
    </source>
</evidence>
<sequence>MVERIKSFGSQYRALSVRETFQSSALVTACCFLHLIMPSPIPLNCFLPLEFSPSVDLRPCSSPLVIPGEDSKNFLGGTPSVRTRRLPPRLAWCSINWDQLCLLQPLGSGGFGAVYKATYHGATVAVKQVKKSSKNRLASRQSFWAELNVARLQHDNVVRVVAASTCAPASQNSLGTIIMEYVGNITLHHVIYGTGDAWRQGEDDEGGCGKKALSTEETVCYSCDIMTGLAFLHSQGIVHLDLKPANVFITEQGVCKIGDFGCSQKLEEGLSQSPHICQQGGTYTHRAPELLKGERVTAKADIYSFAITLWQIVMREQPYVGERQHVLYAVVAYNLRPSLAAAVFHESLVGQRLQSIISCCWKANAEERLSAAQLLPSLRALKGWL</sequence>
<evidence type="ECO:0000256" key="1">
    <source>
        <dbReference type="ARBA" id="ARBA00012513"/>
    </source>
</evidence>
<dbReference type="InterPro" id="IPR017441">
    <property type="entry name" value="Protein_kinase_ATP_BS"/>
</dbReference>
<evidence type="ECO:0000256" key="10">
    <source>
        <dbReference type="ARBA" id="ARBA00048679"/>
    </source>
</evidence>
<evidence type="ECO:0000256" key="11">
    <source>
        <dbReference type="PROSITE-ProRule" id="PRU10141"/>
    </source>
</evidence>
<dbReference type="SMART" id="SM00220">
    <property type="entry name" value="S_TKc"/>
    <property type="match status" value="1"/>
</dbReference>
<reference evidence="14 15" key="1">
    <citation type="submission" date="2024-06" db="EMBL/GenBank/DDBJ databases">
        <title>The draft genome of Grus japonensis, version 3.</title>
        <authorList>
            <person name="Nabeshima K."/>
            <person name="Suzuki S."/>
            <person name="Onuma M."/>
        </authorList>
    </citation>
    <scope>NUCLEOTIDE SEQUENCE [LARGE SCALE GENOMIC DNA]</scope>
    <source>
        <strain evidence="14 15">451A</strain>
    </source>
</reference>
<evidence type="ECO:0000259" key="13">
    <source>
        <dbReference type="PROSITE" id="PS50011"/>
    </source>
</evidence>
<keyword evidence="3" id="KW-0808">Transferase</keyword>
<evidence type="ECO:0000256" key="6">
    <source>
        <dbReference type="ARBA" id="ARBA00022840"/>
    </source>
</evidence>
<evidence type="ECO:0000256" key="8">
    <source>
        <dbReference type="ARBA" id="ARBA00041254"/>
    </source>
</evidence>
<evidence type="ECO:0000313" key="15">
    <source>
        <dbReference type="Proteomes" id="UP001623348"/>
    </source>
</evidence>
<keyword evidence="5 14" id="KW-0418">Kinase</keyword>
<evidence type="ECO:0000256" key="2">
    <source>
        <dbReference type="ARBA" id="ARBA00022527"/>
    </source>
</evidence>
<feature type="domain" description="Protein kinase" evidence="13">
    <location>
        <begin position="100"/>
        <end position="385"/>
    </location>
</feature>
<dbReference type="InterPro" id="IPR008271">
    <property type="entry name" value="Ser/Thr_kinase_AS"/>
</dbReference>
<keyword evidence="15" id="KW-1185">Reference proteome</keyword>
<proteinExistence type="inferred from homology"/>
<dbReference type="PROSITE" id="PS50011">
    <property type="entry name" value="PROTEIN_KINASE_DOM"/>
    <property type="match status" value="1"/>
</dbReference>
<dbReference type="PROSITE" id="PS00107">
    <property type="entry name" value="PROTEIN_KINASE_ATP"/>
    <property type="match status" value="1"/>
</dbReference>
<gene>
    <name evidence="14" type="ORF">GRJ2_000704000</name>
</gene>
<dbReference type="InterPro" id="IPR011009">
    <property type="entry name" value="Kinase-like_dom_sf"/>
</dbReference>
<protein>
    <recommendedName>
        <fullName evidence="7">Serine/threonine-protein kinase mos</fullName>
        <ecNumber evidence="1">2.7.11.1</ecNumber>
    </recommendedName>
    <alternativeName>
        <fullName evidence="8">Oocyte maturation factor mos</fullName>
    </alternativeName>
</protein>
<accession>A0ABC9WBK6</accession>
<feature type="binding site" evidence="11">
    <location>
        <position position="127"/>
    </location>
    <ligand>
        <name>ATP</name>
        <dbReference type="ChEBI" id="CHEBI:30616"/>
    </ligand>
</feature>
<dbReference type="EC" id="2.7.11.1" evidence="1"/>
<dbReference type="InterPro" id="IPR051681">
    <property type="entry name" value="Ser/Thr_Kinases-Pseudokinases"/>
</dbReference>
<evidence type="ECO:0000256" key="9">
    <source>
        <dbReference type="ARBA" id="ARBA00047899"/>
    </source>
</evidence>